<evidence type="ECO:0000313" key="3">
    <source>
        <dbReference type="Proteomes" id="UP000655550"/>
    </source>
</evidence>
<keyword evidence="3" id="KW-1185">Reference proteome</keyword>
<gene>
    <name evidence="2" type="ORF">GCM10007363_27570</name>
</gene>
<accession>A0ABQ2ATY8</accession>
<organism evidence="2 3">
    <name type="scientific">Pseudomonas fluvialis</name>
    <dbReference type="NCBI Taxonomy" id="1793966"/>
    <lineage>
        <taxon>Bacteria</taxon>
        <taxon>Pseudomonadati</taxon>
        <taxon>Pseudomonadota</taxon>
        <taxon>Gammaproteobacteria</taxon>
        <taxon>Pseudomonadales</taxon>
        <taxon>Pseudomonadaceae</taxon>
        <taxon>Pseudomonas</taxon>
    </lineage>
</organism>
<comment type="caution">
    <text evidence="2">The sequence shown here is derived from an EMBL/GenBank/DDBJ whole genome shotgun (WGS) entry which is preliminary data.</text>
</comment>
<protein>
    <submittedName>
        <fullName evidence="2">Uncharacterized protein</fullName>
    </submittedName>
</protein>
<dbReference type="EMBL" id="BMDE01000009">
    <property type="protein sequence ID" value="GGH96303.1"/>
    <property type="molecule type" value="Genomic_DNA"/>
</dbReference>
<dbReference type="Proteomes" id="UP000655550">
    <property type="component" value="Unassembled WGS sequence"/>
</dbReference>
<name>A0ABQ2ATY8_9PSED</name>
<reference evidence="3" key="1">
    <citation type="journal article" date="2019" name="Int. J. Syst. Evol. Microbiol.">
        <title>The Global Catalogue of Microorganisms (GCM) 10K type strain sequencing project: providing services to taxonomists for standard genome sequencing and annotation.</title>
        <authorList>
            <consortium name="The Broad Institute Genomics Platform"/>
            <consortium name="The Broad Institute Genome Sequencing Center for Infectious Disease"/>
            <person name="Wu L."/>
            <person name="Ma J."/>
        </authorList>
    </citation>
    <scope>NUCLEOTIDE SEQUENCE [LARGE SCALE GENOMIC DNA]</scope>
    <source>
        <strain evidence="3">CCM 8778</strain>
    </source>
</reference>
<feature type="compositionally biased region" description="Basic and acidic residues" evidence="1">
    <location>
        <begin position="11"/>
        <end position="35"/>
    </location>
</feature>
<sequence length="84" mass="9491">MKRLKNAVGRTDQHMHNIEDARLKGGTEPRQEPERKGVKWLKKVAKFAAKVGLQRLAVWILEDPESAWDYLLLKVGEILGGIAS</sequence>
<evidence type="ECO:0000313" key="2">
    <source>
        <dbReference type="EMBL" id="GGH96303.1"/>
    </source>
</evidence>
<feature type="region of interest" description="Disordered" evidence="1">
    <location>
        <begin position="1"/>
        <end position="35"/>
    </location>
</feature>
<evidence type="ECO:0000256" key="1">
    <source>
        <dbReference type="SAM" id="MobiDB-lite"/>
    </source>
</evidence>
<proteinExistence type="predicted"/>
<dbReference type="RefSeq" id="WP_093985481.1">
    <property type="nucleotide sequence ID" value="NZ_BMDE01000009.1"/>
</dbReference>